<dbReference type="InterPro" id="IPR013783">
    <property type="entry name" value="Ig-like_fold"/>
</dbReference>
<feature type="domain" description="Ig-like" evidence="4">
    <location>
        <begin position="38"/>
        <end position="127"/>
    </location>
</feature>
<protein>
    <recommendedName>
        <fullName evidence="4">Ig-like domain-containing protein</fullName>
    </recommendedName>
</protein>
<proteinExistence type="predicted"/>
<feature type="domain" description="Ig-like" evidence="4">
    <location>
        <begin position="138"/>
        <end position="228"/>
    </location>
</feature>
<dbReference type="EnsemblMetazoa" id="CapteT139845">
    <property type="protein sequence ID" value="CapteP139845"/>
    <property type="gene ID" value="CapteG139845"/>
</dbReference>
<feature type="region of interest" description="Disordered" evidence="3">
    <location>
        <begin position="13"/>
        <end position="35"/>
    </location>
</feature>
<dbReference type="PROSITE" id="PS50835">
    <property type="entry name" value="IG_LIKE"/>
    <property type="match status" value="2"/>
</dbReference>
<evidence type="ECO:0000256" key="1">
    <source>
        <dbReference type="ARBA" id="ARBA00022737"/>
    </source>
</evidence>
<dbReference type="OrthoDB" id="5969272at2759"/>
<dbReference type="STRING" id="283909.R7VLT5"/>
<evidence type="ECO:0000313" key="6">
    <source>
        <dbReference type="EnsemblMetazoa" id="CapteP139845"/>
    </source>
</evidence>
<dbReference type="Pfam" id="PF07679">
    <property type="entry name" value="I-set"/>
    <property type="match status" value="1"/>
</dbReference>
<sequence>MIHCSNTINPDGDDYFSFDTEPSHNHRTSDPVLPDQGPVFTSEPPDEFIFANTRDVLVTCTAYGRPAPSLEWVDLNDQVIEDVPGVIRVLPNNSLHLLPFDGEDNHHEVHSAKLRCKASNSAGSIVSRIVQLRGVVVDNYVTYNIHGNDAYVMRGNTAVFRCNINPYFVREYVAVVTWTQSGRTIQSDERYSILPNGELNIRNVQTMDSYASYRCTTRNILTRETKISDSLTLYVIGMLF</sequence>
<dbReference type="InterPro" id="IPR003599">
    <property type="entry name" value="Ig_sub"/>
</dbReference>
<dbReference type="InterPro" id="IPR013098">
    <property type="entry name" value="Ig_I-set"/>
</dbReference>
<reference evidence="6" key="3">
    <citation type="submission" date="2015-06" db="UniProtKB">
        <authorList>
            <consortium name="EnsemblMetazoa"/>
        </authorList>
    </citation>
    <scope>IDENTIFICATION</scope>
</reference>
<dbReference type="EMBL" id="KB292240">
    <property type="protein sequence ID" value="ELU17890.1"/>
    <property type="molecule type" value="Genomic_DNA"/>
</dbReference>
<dbReference type="SMART" id="SM00408">
    <property type="entry name" value="IGc2"/>
    <property type="match status" value="2"/>
</dbReference>
<evidence type="ECO:0000256" key="2">
    <source>
        <dbReference type="ARBA" id="ARBA00023157"/>
    </source>
</evidence>
<dbReference type="GO" id="GO:0030424">
    <property type="term" value="C:axon"/>
    <property type="evidence" value="ECO:0007669"/>
    <property type="project" value="TreeGrafter"/>
</dbReference>
<organism evidence="5">
    <name type="scientific">Capitella teleta</name>
    <name type="common">Polychaete worm</name>
    <dbReference type="NCBI Taxonomy" id="283909"/>
    <lineage>
        <taxon>Eukaryota</taxon>
        <taxon>Metazoa</taxon>
        <taxon>Spiralia</taxon>
        <taxon>Lophotrochozoa</taxon>
        <taxon>Annelida</taxon>
        <taxon>Polychaeta</taxon>
        <taxon>Sedentaria</taxon>
        <taxon>Scolecida</taxon>
        <taxon>Capitellidae</taxon>
        <taxon>Capitella</taxon>
    </lineage>
</organism>
<dbReference type="InterPro" id="IPR003598">
    <property type="entry name" value="Ig_sub2"/>
</dbReference>
<dbReference type="EMBL" id="AMQN01016610">
    <property type="status" value="NOT_ANNOTATED_CDS"/>
    <property type="molecule type" value="Genomic_DNA"/>
</dbReference>
<dbReference type="HOGENOM" id="CLU_101117_1_0_1"/>
<dbReference type="SUPFAM" id="SSF48726">
    <property type="entry name" value="Immunoglobulin"/>
    <property type="match status" value="2"/>
</dbReference>
<dbReference type="InterPro" id="IPR036179">
    <property type="entry name" value="Ig-like_dom_sf"/>
</dbReference>
<dbReference type="PANTHER" id="PTHR44170">
    <property type="entry name" value="PROTEIN SIDEKICK"/>
    <property type="match status" value="1"/>
</dbReference>
<dbReference type="GO" id="GO:0098632">
    <property type="term" value="F:cell-cell adhesion mediator activity"/>
    <property type="evidence" value="ECO:0007669"/>
    <property type="project" value="TreeGrafter"/>
</dbReference>
<reference evidence="7" key="1">
    <citation type="submission" date="2012-12" db="EMBL/GenBank/DDBJ databases">
        <authorList>
            <person name="Hellsten U."/>
            <person name="Grimwood J."/>
            <person name="Chapman J.A."/>
            <person name="Shapiro H."/>
            <person name="Aerts A."/>
            <person name="Otillar R.P."/>
            <person name="Terry A.Y."/>
            <person name="Boore J.L."/>
            <person name="Simakov O."/>
            <person name="Marletaz F."/>
            <person name="Cho S.-J."/>
            <person name="Edsinger-Gonzales E."/>
            <person name="Havlak P."/>
            <person name="Kuo D.-H."/>
            <person name="Larsson T."/>
            <person name="Lv J."/>
            <person name="Arendt D."/>
            <person name="Savage R."/>
            <person name="Osoegawa K."/>
            <person name="de Jong P."/>
            <person name="Lindberg D.R."/>
            <person name="Seaver E.C."/>
            <person name="Weisblat D.A."/>
            <person name="Putnam N.H."/>
            <person name="Grigoriev I.V."/>
            <person name="Rokhsar D.S."/>
        </authorList>
    </citation>
    <scope>NUCLEOTIDE SEQUENCE</scope>
    <source>
        <strain evidence="7">I ESC-2004</strain>
    </source>
</reference>
<reference evidence="5 7" key="2">
    <citation type="journal article" date="2013" name="Nature">
        <title>Insights into bilaterian evolution from three spiralian genomes.</title>
        <authorList>
            <person name="Simakov O."/>
            <person name="Marletaz F."/>
            <person name="Cho S.J."/>
            <person name="Edsinger-Gonzales E."/>
            <person name="Havlak P."/>
            <person name="Hellsten U."/>
            <person name="Kuo D.H."/>
            <person name="Larsson T."/>
            <person name="Lv J."/>
            <person name="Arendt D."/>
            <person name="Savage R."/>
            <person name="Osoegawa K."/>
            <person name="de Jong P."/>
            <person name="Grimwood J."/>
            <person name="Chapman J.A."/>
            <person name="Shapiro H."/>
            <person name="Aerts A."/>
            <person name="Otillar R.P."/>
            <person name="Terry A.Y."/>
            <person name="Boore J.L."/>
            <person name="Grigoriev I.V."/>
            <person name="Lindberg D.R."/>
            <person name="Seaver E.C."/>
            <person name="Weisblat D.A."/>
            <person name="Putnam N.H."/>
            <person name="Rokhsar D.S."/>
        </authorList>
    </citation>
    <scope>NUCLEOTIDE SEQUENCE</scope>
    <source>
        <strain evidence="5 7">I ESC-2004</strain>
    </source>
</reference>
<keyword evidence="7" id="KW-1185">Reference proteome</keyword>
<evidence type="ECO:0000259" key="4">
    <source>
        <dbReference type="PROSITE" id="PS50835"/>
    </source>
</evidence>
<dbReference type="EMBL" id="AMQN01016611">
    <property type="status" value="NOT_ANNOTATED_CDS"/>
    <property type="molecule type" value="Genomic_DNA"/>
</dbReference>
<dbReference type="GO" id="GO:0007420">
    <property type="term" value="P:brain development"/>
    <property type="evidence" value="ECO:0007669"/>
    <property type="project" value="TreeGrafter"/>
</dbReference>
<accession>R7VLT5</accession>
<dbReference type="SMART" id="SM00409">
    <property type="entry name" value="IG"/>
    <property type="match status" value="1"/>
</dbReference>
<evidence type="ECO:0000313" key="7">
    <source>
        <dbReference type="Proteomes" id="UP000014760"/>
    </source>
</evidence>
<evidence type="ECO:0000256" key="3">
    <source>
        <dbReference type="SAM" id="MobiDB-lite"/>
    </source>
</evidence>
<dbReference type="Gene3D" id="2.60.40.10">
    <property type="entry name" value="Immunoglobulins"/>
    <property type="match status" value="2"/>
</dbReference>
<evidence type="ECO:0000313" key="5">
    <source>
        <dbReference type="EMBL" id="ELU17890.1"/>
    </source>
</evidence>
<dbReference type="GO" id="GO:0007411">
    <property type="term" value="P:axon guidance"/>
    <property type="evidence" value="ECO:0007669"/>
    <property type="project" value="TreeGrafter"/>
</dbReference>
<dbReference type="GO" id="GO:0005886">
    <property type="term" value="C:plasma membrane"/>
    <property type="evidence" value="ECO:0007669"/>
    <property type="project" value="TreeGrafter"/>
</dbReference>
<dbReference type="AlphaFoldDB" id="R7VLT5"/>
<name>R7VLT5_CAPTE</name>
<dbReference type="PANTHER" id="PTHR44170:SF53">
    <property type="entry name" value="DS CELL ADHESION MOLECULE LIKE 1"/>
    <property type="match status" value="1"/>
</dbReference>
<dbReference type="Proteomes" id="UP000014760">
    <property type="component" value="Unassembled WGS sequence"/>
</dbReference>
<keyword evidence="2" id="KW-1015">Disulfide bond</keyword>
<dbReference type="InterPro" id="IPR007110">
    <property type="entry name" value="Ig-like_dom"/>
</dbReference>
<keyword evidence="1" id="KW-0677">Repeat</keyword>
<gene>
    <name evidence="5" type="ORF">CAPTEDRAFT_139845</name>
</gene>
<dbReference type="OMA" id="IVECSAH"/>